<dbReference type="SUPFAM" id="SSF55874">
    <property type="entry name" value="ATPase domain of HSP90 chaperone/DNA topoisomerase II/histidine kinase"/>
    <property type="match status" value="1"/>
</dbReference>
<comment type="caution">
    <text evidence="8">The sequence shown here is derived from an EMBL/GenBank/DDBJ whole genome shotgun (WGS) entry which is preliminary data.</text>
</comment>
<keyword evidence="9" id="KW-1185">Reference proteome</keyword>
<reference evidence="8 9" key="1">
    <citation type="submission" date="2021-04" db="EMBL/GenBank/DDBJ databases">
        <title>Magnetospirillum sulfuroxidans sp. nov., a facultative chemolithoautotrophic sulfur-oxidizing alphaproteobacterium isolated from freshwater sediment and proposals for Paramagetospirillum gen. nov., and Magnetospirillaceae fam. nov.</title>
        <authorList>
            <person name="Koziaeva V."/>
            <person name="Geelhoed J.S."/>
            <person name="Sorokin D.Y."/>
            <person name="Grouzdev D.S."/>
        </authorList>
    </citation>
    <scope>NUCLEOTIDE SEQUENCE [LARGE SCALE GENOMIC DNA]</scope>
    <source>
        <strain evidence="8 9">J10</strain>
    </source>
</reference>
<feature type="transmembrane region" description="Helical" evidence="6">
    <location>
        <begin position="17"/>
        <end position="37"/>
    </location>
</feature>
<gene>
    <name evidence="8" type="ORF">KEC16_08195</name>
</gene>
<dbReference type="InterPro" id="IPR004358">
    <property type="entry name" value="Sig_transdc_His_kin-like_C"/>
</dbReference>
<dbReference type="Pfam" id="PF02518">
    <property type="entry name" value="HATPase_c"/>
    <property type="match status" value="1"/>
</dbReference>
<dbReference type="EMBL" id="JAGTUF010000005">
    <property type="protein sequence ID" value="MBR9971693.1"/>
    <property type="molecule type" value="Genomic_DNA"/>
</dbReference>
<keyword evidence="4" id="KW-0808">Transferase</keyword>
<keyword evidence="5" id="KW-0418">Kinase</keyword>
<dbReference type="Gene3D" id="3.30.565.10">
    <property type="entry name" value="Histidine kinase-like ATPase, C-terminal domain"/>
    <property type="match status" value="1"/>
</dbReference>
<dbReference type="InterPro" id="IPR036890">
    <property type="entry name" value="HATPase_C_sf"/>
</dbReference>
<dbReference type="PROSITE" id="PS50109">
    <property type="entry name" value="HIS_KIN"/>
    <property type="match status" value="1"/>
</dbReference>
<dbReference type="InterPro" id="IPR036097">
    <property type="entry name" value="HisK_dim/P_sf"/>
</dbReference>
<accession>A0ABS5ID88</accession>
<dbReference type="Proteomes" id="UP000680714">
    <property type="component" value="Unassembled WGS sequence"/>
</dbReference>
<dbReference type="SMART" id="SM00387">
    <property type="entry name" value="HATPase_c"/>
    <property type="match status" value="1"/>
</dbReference>
<proteinExistence type="predicted"/>
<dbReference type="Gene3D" id="3.30.450.20">
    <property type="entry name" value="PAS domain"/>
    <property type="match status" value="2"/>
</dbReference>
<dbReference type="Gene3D" id="1.10.287.130">
    <property type="match status" value="1"/>
</dbReference>
<keyword evidence="6" id="KW-1133">Transmembrane helix</keyword>
<dbReference type="SUPFAM" id="SSF47384">
    <property type="entry name" value="Homodimeric domain of signal transducing histidine kinase"/>
    <property type="match status" value="1"/>
</dbReference>
<keyword evidence="6" id="KW-0472">Membrane</keyword>
<evidence type="ECO:0000259" key="7">
    <source>
        <dbReference type="PROSITE" id="PS50109"/>
    </source>
</evidence>
<dbReference type="RefSeq" id="WP_211547706.1">
    <property type="nucleotide sequence ID" value="NZ_JAGTUF010000005.1"/>
</dbReference>
<feature type="domain" description="Histidine kinase" evidence="7">
    <location>
        <begin position="348"/>
        <end position="562"/>
    </location>
</feature>
<evidence type="ECO:0000256" key="5">
    <source>
        <dbReference type="ARBA" id="ARBA00022777"/>
    </source>
</evidence>
<dbReference type="InterPro" id="IPR003594">
    <property type="entry name" value="HATPase_dom"/>
</dbReference>
<keyword evidence="6" id="KW-0812">Transmembrane</keyword>
<evidence type="ECO:0000256" key="4">
    <source>
        <dbReference type="ARBA" id="ARBA00022679"/>
    </source>
</evidence>
<evidence type="ECO:0000313" key="9">
    <source>
        <dbReference type="Proteomes" id="UP000680714"/>
    </source>
</evidence>
<dbReference type="CDD" id="cd12914">
    <property type="entry name" value="PDC1_DGC_like"/>
    <property type="match status" value="1"/>
</dbReference>
<dbReference type="InterPro" id="IPR052162">
    <property type="entry name" value="Sensor_kinase/Photoreceptor"/>
</dbReference>
<organism evidence="8 9">
    <name type="scientific">Magnetospirillum sulfuroxidans</name>
    <dbReference type="NCBI Taxonomy" id="611300"/>
    <lineage>
        <taxon>Bacteria</taxon>
        <taxon>Pseudomonadati</taxon>
        <taxon>Pseudomonadota</taxon>
        <taxon>Alphaproteobacteria</taxon>
        <taxon>Rhodospirillales</taxon>
        <taxon>Rhodospirillaceae</taxon>
        <taxon>Magnetospirillum</taxon>
    </lineage>
</organism>
<evidence type="ECO:0000256" key="2">
    <source>
        <dbReference type="ARBA" id="ARBA00012438"/>
    </source>
</evidence>
<sequence length="576" mass="62370">MIGAAPVGAVKFHGARAVAVFGIVLLLLVWIGIIASLNSEHQRVLADTRADTANLARAFDEHIQRTIAGLDQTLLYLRAEFQQDPVHFDLNRSVANNVILKRVSVQIARIDAKGWLADSNVPGFKPVDLSDREHFRVHRQDNSDQLFVSKPVLGRTSGKWSIQLTRRLDDTNGNFAGVLVISLDPNYLGEIYGSINVGDNGVIAVIGTDGVARVASNGGGAFLGRNLDGGAVLDAVQARQAVTVQALGPLDRTERIVSLRPLPSLPLSVLVGRAKSEALAVYDRSRTWHLLIGGIVSFALGAALLVLYRMVKMQESIAADLAVKKSELLASRVRLRRYVADLERIAEVAAHDLQEPLRRVVAYAQLLSSHVASALDDEGRGYVAHVVDGAQRMRKLVKDLEAFVAVDQMPESDGEVAVGAAIGTAMDRLGEQIRAAGASILVDPMPSAAIDERALTEIFTQLLDNAIRYHAHSRKPVIRVSVACEGDQLVFSVIDNGAGIDPYDRVRLFEIFHRLEGIDGHSGTGIGLAIVRRMVEHMGGRVCVESQLGEGSTFSFSLPRRKPVHLTLVGREVQAA</sequence>
<dbReference type="EC" id="2.7.13.3" evidence="2"/>
<feature type="transmembrane region" description="Helical" evidence="6">
    <location>
        <begin position="288"/>
        <end position="308"/>
    </location>
</feature>
<evidence type="ECO:0000256" key="3">
    <source>
        <dbReference type="ARBA" id="ARBA00022553"/>
    </source>
</evidence>
<keyword evidence="3" id="KW-0597">Phosphoprotein</keyword>
<dbReference type="InterPro" id="IPR005467">
    <property type="entry name" value="His_kinase_dom"/>
</dbReference>
<dbReference type="CDD" id="cd12915">
    <property type="entry name" value="PDC2_DGC_like"/>
    <property type="match status" value="1"/>
</dbReference>
<dbReference type="PRINTS" id="PR00344">
    <property type="entry name" value="BCTRLSENSOR"/>
</dbReference>
<evidence type="ECO:0000256" key="6">
    <source>
        <dbReference type="SAM" id="Phobius"/>
    </source>
</evidence>
<dbReference type="InterPro" id="IPR003661">
    <property type="entry name" value="HisK_dim/P_dom"/>
</dbReference>
<evidence type="ECO:0000256" key="1">
    <source>
        <dbReference type="ARBA" id="ARBA00000085"/>
    </source>
</evidence>
<dbReference type="Pfam" id="PF00512">
    <property type="entry name" value="HisKA"/>
    <property type="match status" value="1"/>
</dbReference>
<protein>
    <recommendedName>
        <fullName evidence="2">histidine kinase</fullName>
        <ecNumber evidence="2">2.7.13.3</ecNumber>
    </recommendedName>
</protein>
<name>A0ABS5ID88_9PROT</name>
<comment type="catalytic activity">
    <reaction evidence="1">
        <text>ATP + protein L-histidine = ADP + protein N-phospho-L-histidine.</text>
        <dbReference type="EC" id="2.7.13.3"/>
    </reaction>
</comment>
<dbReference type="CDD" id="cd00082">
    <property type="entry name" value="HisKA"/>
    <property type="match status" value="1"/>
</dbReference>
<dbReference type="PANTHER" id="PTHR43304:SF1">
    <property type="entry name" value="PAC DOMAIN-CONTAINING PROTEIN"/>
    <property type="match status" value="1"/>
</dbReference>
<dbReference type="PANTHER" id="PTHR43304">
    <property type="entry name" value="PHYTOCHROME-LIKE PROTEIN CPH1"/>
    <property type="match status" value="1"/>
</dbReference>
<dbReference type="SMART" id="SM00388">
    <property type="entry name" value="HisKA"/>
    <property type="match status" value="1"/>
</dbReference>
<evidence type="ECO:0000313" key="8">
    <source>
        <dbReference type="EMBL" id="MBR9971693.1"/>
    </source>
</evidence>